<protein>
    <submittedName>
        <fullName evidence="1">Uncharacterized protein</fullName>
    </submittedName>
</protein>
<dbReference type="EMBL" id="JBBKAR010000034">
    <property type="protein sequence ID" value="MEJ8304803.1"/>
    <property type="molecule type" value="Genomic_DNA"/>
</dbReference>
<proteinExistence type="predicted"/>
<reference evidence="1" key="1">
    <citation type="submission" date="2024-03" db="EMBL/GenBank/DDBJ databases">
        <title>Whole genome sequecning of epiphytes from Marcgravia umbellata leaves.</title>
        <authorList>
            <person name="Kumar G."/>
            <person name="Savka M.A."/>
        </authorList>
    </citation>
    <scope>NUCLEOTIDE SEQUENCE</scope>
    <source>
        <strain evidence="1">RIT_BL5</strain>
    </source>
</reference>
<evidence type="ECO:0000313" key="2">
    <source>
        <dbReference type="Proteomes" id="UP001380953"/>
    </source>
</evidence>
<evidence type="ECO:0000313" key="1">
    <source>
        <dbReference type="EMBL" id="MEJ8304803.1"/>
    </source>
</evidence>
<dbReference type="Proteomes" id="UP001380953">
    <property type="component" value="Unassembled WGS sequence"/>
</dbReference>
<sequence length="101" mass="11713">MECIVHFEIMHGDEPKQLRGLIIVGKGEQPGEEKFVQMFARMGYKVRLDNAEQLIFTPLDPYANYRSLRIREVDCGEEKTQDDHDLNSIVANLLPDRNRPI</sequence>
<accession>A0ACC6PDD3</accession>
<keyword evidence="2" id="KW-1185">Reference proteome</keyword>
<name>A0ACC6PDD3_9BACL</name>
<comment type="caution">
    <text evidence="1">The sequence shown here is derived from an EMBL/GenBank/DDBJ whole genome shotgun (WGS) entry which is preliminary data.</text>
</comment>
<gene>
    <name evidence="1" type="ORF">WKI47_12925</name>
</gene>
<organism evidence="1 2">
    <name type="scientific">Saccharibacillus sacchari</name>
    <dbReference type="NCBI Taxonomy" id="456493"/>
    <lineage>
        <taxon>Bacteria</taxon>
        <taxon>Bacillati</taxon>
        <taxon>Bacillota</taxon>
        <taxon>Bacilli</taxon>
        <taxon>Bacillales</taxon>
        <taxon>Paenibacillaceae</taxon>
        <taxon>Saccharibacillus</taxon>
    </lineage>
</organism>